<dbReference type="PANTHER" id="PTHR47577:SF2">
    <property type="entry name" value="THAP DOMAIN CONTAINING 9"/>
    <property type="match status" value="1"/>
</dbReference>
<comment type="caution">
    <text evidence="3">The sequence shown here is derived from an EMBL/GenBank/DDBJ whole genome shotgun (WGS) entry which is preliminary data.</text>
</comment>
<dbReference type="InterPro" id="IPR048366">
    <property type="entry name" value="TNP-like_GBD"/>
</dbReference>
<accession>A0A6G0SXK8</accession>
<keyword evidence="4" id="KW-1185">Reference proteome</keyword>
<dbReference type="OrthoDB" id="6629932at2759"/>
<sequence length="363" mass="41689">IDPTKPDLYFTPDACHNIKLAKNAYLEQLFKLQNEAGFKLGNKIGTAHINWKGNSMKVKLAVQTLNSSVADALQYLNQTSDDFKNCEPTIQFIRIIDENFDFLNSRAPYGKGFKQPICKENIIFKENRMNSHITYLYSLKTIDGVPLWKSQRKTFIIGFATSIKSIINISKDLLVNHGFKFVLTYKFSQDAIELFFGDMRGRFGSNNNPNCLQFTTAIKSILLHTSITLCKRPFMDQEDEEESTIKLLIDNTSNDPFINTITDNVLYYISGYIVKKLIPVLQCPNDIKALIDESNNINDHAYCQKNKKSFNYLTNIKNRGGLQLASESVFKIVKLTEQYFKCIIIDKNKLFIKNMDQKIMIMV</sequence>
<evidence type="ECO:0000313" key="3">
    <source>
        <dbReference type="EMBL" id="KAE9523103.1"/>
    </source>
</evidence>
<proteinExistence type="predicted"/>
<dbReference type="PANTHER" id="PTHR47577">
    <property type="entry name" value="THAP DOMAIN-CONTAINING PROTEIN 6"/>
    <property type="match status" value="1"/>
</dbReference>
<dbReference type="InterPro" id="IPR048367">
    <property type="entry name" value="TNP-like_RNaseH_C"/>
</dbReference>
<dbReference type="Pfam" id="PF21788">
    <property type="entry name" value="TNP-like_GBD"/>
    <property type="match status" value="1"/>
</dbReference>
<protein>
    <recommendedName>
        <fullName evidence="5">THAP domain-containing protein 9</fullName>
    </recommendedName>
</protein>
<dbReference type="AlphaFoldDB" id="A0A6G0SXK8"/>
<evidence type="ECO:0000259" key="2">
    <source>
        <dbReference type="Pfam" id="PF21789"/>
    </source>
</evidence>
<evidence type="ECO:0000259" key="1">
    <source>
        <dbReference type="Pfam" id="PF21788"/>
    </source>
</evidence>
<reference evidence="3 4" key="1">
    <citation type="submission" date="2019-08" db="EMBL/GenBank/DDBJ databases">
        <title>The genome of the soybean aphid Biotype 1, its phylome, world population structure and adaptation to the North American continent.</title>
        <authorList>
            <person name="Giordano R."/>
            <person name="Donthu R.K."/>
            <person name="Hernandez A.G."/>
            <person name="Wright C.L."/>
            <person name="Zimin A.V."/>
        </authorList>
    </citation>
    <scope>NUCLEOTIDE SEQUENCE [LARGE SCALE GENOMIC DNA]</scope>
    <source>
        <tissue evidence="3">Whole aphids</tissue>
    </source>
</reference>
<organism evidence="3 4">
    <name type="scientific">Aphis glycines</name>
    <name type="common">Soybean aphid</name>
    <dbReference type="NCBI Taxonomy" id="307491"/>
    <lineage>
        <taxon>Eukaryota</taxon>
        <taxon>Metazoa</taxon>
        <taxon>Ecdysozoa</taxon>
        <taxon>Arthropoda</taxon>
        <taxon>Hexapoda</taxon>
        <taxon>Insecta</taxon>
        <taxon>Pterygota</taxon>
        <taxon>Neoptera</taxon>
        <taxon>Paraneoptera</taxon>
        <taxon>Hemiptera</taxon>
        <taxon>Sternorrhyncha</taxon>
        <taxon>Aphidomorpha</taxon>
        <taxon>Aphidoidea</taxon>
        <taxon>Aphididae</taxon>
        <taxon>Aphidini</taxon>
        <taxon>Aphis</taxon>
        <taxon>Aphis</taxon>
    </lineage>
</organism>
<feature type="domain" description="Transposable element P transposase-like GTP-binding insertion" evidence="1">
    <location>
        <begin position="20"/>
        <end position="116"/>
    </location>
</feature>
<gene>
    <name evidence="3" type="ORF">AGLY_016490</name>
</gene>
<feature type="domain" description="Transposable element P transposase-like RNase H C-terminal" evidence="2">
    <location>
        <begin position="185"/>
        <end position="217"/>
    </location>
</feature>
<evidence type="ECO:0008006" key="5">
    <source>
        <dbReference type="Google" id="ProtNLM"/>
    </source>
</evidence>
<dbReference type="Proteomes" id="UP000475862">
    <property type="component" value="Unassembled WGS sequence"/>
</dbReference>
<evidence type="ECO:0000313" key="4">
    <source>
        <dbReference type="Proteomes" id="UP000475862"/>
    </source>
</evidence>
<dbReference type="EMBL" id="VYZN01000208">
    <property type="protein sequence ID" value="KAE9523103.1"/>
    <property type="molecule type" value="Genomic_DNA"/>
</dbReference>
<dbReference type="Pfam" id="PF21789">
    <property type="entry name" value="TNP-like_RNaseH_C"/>
    <property type="match status" value="1"/>
</dbReference>
<feature type="non-terminal residue" evidence="3">
    <location>
        <position position="1"/>
    </location>
</feature>
<name>A0A6G0SXK8_APHGL</name>